<dbReference type="GO" id="GO:0016491">
    <property type="term" value="F:oxidoreductase activity"/>
    <property type="evidence" value="ECO:0007669"/>
    <property type="project" value="UniProtKB-KW"/>
</dbReference>
<gene>
    <name evidence="2" type="ORF">PNAL_LOCUS4661</name>
</gene>
<dbReference type="Proteomes" id="UP001153461">
    <property type="component" value="Unassembled WGS sequence"/>
</dbReference>
<dbReference type="Pfam" id="PF14027">
    <property type="entry name" value="Questin_oxidase"/>
    <property type="match status" value="1"/>
</dbReference>
<organism evidence="2 3">
    <name type="scientific">Penicillium nalgiovense</name>
    <dbReference type="NCBI Taxonomy" id="60175"/>
    <lineage>
        <taxon>Eukaryota</taxon>
        <taxon>Fungi</taxon>
        <taxon>Dikarya</taxon>
        <taxon>Ascomycota</taxon>
        <taxon>Pezizomycotina</taxon>
        <taxon>Eurotiomycetes</taxon>
        <taxon>Eurotiomycetidae</taxon>
        <taxon>Eurotiales</taxon>
        <taxon>Aspergillaceae</taxon>
        <taxon>Penicillium</taxon>
    </lineage>
</organism>
<protein>
    <recommendedName>
        <fullName evidence="4">Oxidoreductase AflY</fullName>
    </recommendedName>
</protein>
<keyword evidence="1" id="KW-0560">Oxidoreductase</keyword>
<dbReference type="PANTHER" id="PTHR35870:SF1">
    <property type="entry name" value="PROTEIN, PUTATIVE (AFU_ORTHOLOGUE AFUA_5G03330)-RELATED"/>
    <property type="match status" value="1"/>
</dbReference>
<dbReference type="EMBL" id="CAJVNV010000188">
    <property type="protein sequence ID" value="CAG8099969.1"/>
    <property type="molecule type" value="Genomic_DNA"/>
</dbReference>
<reference evidence="2" key="1">
    <citation type="submission" date="2021-07" db="EMBL/GenBank/DDBJ databases">
        <authorList>
            <person name="Branca A.L. A."/>
        </authorList>
    </citation>
    <scope>NUCLEOTIDE SEQUENCE</scope>
</reference>
<evidence type="ECO:0008006" key="4">
    <source>
        <dbReference type="Google" id="ProtNLM"/>
    </source>
</evidence>
<dbReference type="InterPro" id="IPR025337">
    <property type="entry name" value="Questin_oxidase-like"/>
</dbReference>
<sequence>MLPRVLQCHKHHLFKSKLTDTDKSRFLLLSTRYYSSLRPPSQTSVSSASTYPRALPLPQLTAIKYSSYSPSTGNTSRITPSRMATATKIDLSPMTDPGIYSSNVREDTARTASEILQEDMATHHVFFNDQHFHNHIPHQLLSIYALGAAPEDIKACYERNKSYQRPVLPASEDVIQSLHDAAQFQEHLGKEENYPNYLAFFQHEIDAKGVGGVLGEYLFAGDERAENMMCRLFAGLVHPLIHLGFGIEFNQPAIVAQGLAQTAVHDDWLGRAFFLPAEKMAGGVGKPGQKSLLQLINEMRADKALVQSVQWSDSNKIKDGVLHRAPEQMLKYASQFTVSEDQMEERLVDMINTVGAIAELISVYCTGAAQRPTREMKLDFFLIHCVNSSIFFSKIINLPALNQRSKLRMLEWKGRVDLLMYTSRGTPDLLLDEVANYPIKEDWSQIFARSIAHPGDDGHLAKLARALAHGQKACQAYESKNPEMPIKGDMWLRIGNIGKQQDLTLHLCFHTNCSIAVDSTVHEENKPMWVRSTGFDEAWDQAHI</sequence>
<evidence type="ECO:0000313" key="2">
    <source>
        <dbReference type="EMBL" id="CAG8099969.1"/>
    </source>
</evidence>
<accession>A0A9W4HRD4</accession>
<proteinExistence type="predicted"/>
<name>A0A9W4HRD4_PENNA</name>
<dbReference type="PANTHER" id="PTHR35870">
    <property type="entry name" value="PROTEIN, PUTATIVE (AFU_ORTHOLOGUE AFUA_5G03330)-RELATED"/>
    <property type="match status" value="1"/>
</dbReference>
<comment type="caution">
    <text evidence="2">The sequence shown here is derived from an EMBL/GenBank/DDBJ whole genome shotgun (WGS) entry which is preliminary data.</text>
</comment>
<evidence type="ECO:0000313" key="3">
    <source>
        <dbReference type="Proteomes" id="UP001153461"/>
    </source>
</evidence>
<dbReference type="OrthoDB" id="3199516at2759"/>
<evidence type="ECO:0000256" key="1">
    <source>
        <dbReference type="ARBA" id="ARBA00023002"/>
    </source>
</evidence>
<dbReference type="AlphaFoldDB" id="A0A9W4HRD4"/>